<keyword evidence="3" id="KW-0145">Chemotaxis</keyword>
<proteinExistence type="inferred from homology"/>
<comment type="subcellular location">
    <subcellularLocation>
        <location evidence="1">Cell membrane</location>
        <topology evidence="1">Multi-pass membrane protein</topology>
    </subcellularLocation>
</comment>
<dbReference type="InterPro" id="IPR033479">
    <property type="entry name" value="dCache_1"/>
</dbReference>
<organism evidence="13 14">
    <name type="scientific">Clostridium beijerinckii</name>
    <name type="common">Clostridium MP</name>
    <dbReference type="NCBI Taxonomy" id="1520"/>
    <lineage>
        <taxon>Bacteria</taxon>
        <taxon>Bacillati</taxon>
        <taxon>Bacillota</taxon>
        <taxon>Clostridia</taxon>
        <taxon>Eubacteriales</taxon>
        <taxon>Clostridiaceae</taxon>
        <taxon>Clostridium</taxon>
    </lineage>
</organism>
<dbReference type="GO" id="GO:0005886">
    <property type="term" value="C:plasma membrane"/>
    <property type="evidence" value="ECO:0007669"/>
    <property type="project" value="UniProtKB-SubCell"/>
</dbReference>
<evidence type="ECO:0000256" key="3">
    <source>
        <dbReference type="ARBA" id="ARBA00022500"/>
    </source>
</evidence>
<dbReference type="Pfam" id="PF00672">
    <property type="entry name" value="HAMP"/>
    <property type="match status" value="1"/>
</dbReference>
<feature type="transmembrane region" description="Helical" evidence="10">
    <location>
        <begin position="308"/>
        <end position="328"/>
    </location>
</feature>
<dbReference type="SUPFAM" id="SSF58104">
    <property type="entry name" value="Methyl-accepting chemotaxis protein (MCP) signaling domain"/>
    <property type="match status" value="1"/>
</dbReference>
<dbReference type="SUPFAM" id="SSF103190">
    <property type="entry name" value="Sensory domain-like"/>
    <property type="match status" value="1"/>
</dbReference>
<dbReference type="RefSeq" id="WP_171779803.1">
    <property type="nucleotide sequence ID" value="NZ_JABAGV010000004.1"/>
</dbReference>
<evidence type="ECO:0000256" key="10">
    <source>
        <dbReference type="SAM" id="Phobius"/>
    </source>
</evidence>
<dbReference type="GO" id="GO:0007165">
    <property type="term" value="P:signal transduction"/>
    <property type="evidence" value="ECO:0007669"/>
    <property type="project" value="UniProtKB-KW"/>
</dbReference>
<dbReference type="CDD" id="cd06225">
    <property type="entry name" value="HAMP"/>
    <property type="match status" value="1"/>
</dbReference>
<feature type="domain" description="HAMP" evidence="12">
    <location>
        <begin position="330"/>
        <end position="383"/>
    </location>
</feature>
<evidence type="ECO:0000256" key="2">
    <source>
        <dbReference type="ARBA" id="ARBA00022475"/>
    </source>
</evidence>
<sequence>MDKKSNSKTSIFKKLVLASLLLVIIPTSIIGIVGTICFSNSFKNETISQMENSANNKLALLQQVIEMSVSTSFACGSDSNTYDVLTAIRDGKENSFKLDEWKVKRDGINSYLKDLYIKTDGMFESMYFIDVNGKIVGDAFDGTSVGTDVSGMDFFQGAKESNVKSYIGNVTLSPTTKKPIIAIGLPCFDSNKKFIGVFGGEISFDKLTEMLVKKDEDINYNYGIMDSKGLVIAYQNKDLEYKLDMTKENESTKKAFDIIKQGKAGYAFCTLNGDQKVIAYTPYKDRNWYIFTECSVHDYTQSVDKFKGIMFIIGLICAIIATIGAFIFSHSIANPLKKLSATVNAISNGDLTQRVTALKSKDEVGQLSLDFANMTKSLKELISKVKNLGKDVSTASEEMTVSSEDISKVSDLISASVTGLAERAAEQATTTEAVNDEIIEIADGLNNIVDELSKSTDLTEQAKETVRVGKKSVDYQHIKMNESKKVSVDVLDAISSLSKKSTEIGNILTVIKSISDQTNLLALNAAIEAARAGEQGKGFSVVAEEIRKLAEQSTSSAKKIEFIINEVQSSVQYAFLEIRKANDVTDEQEKALKDTLNAFNNISEAFNAINYSVKKIAEVSNALGYKAKHAENEMKYIASISQEAVASTEEVSASIEEQTSIMHEVARSSANLLTLANELQSSIDKFIV</sequence>
<dbReference type="Pfam" id="PF00015">
    <property type="entry name" value="MCPsignal"/>
    <property type="match status" value="1"/>
</dbReference>
<reference evidence="13" key="2">
    <citation type="journal article" date="2022" name="Nat. Biotechnol.">
        <title>Carbon-negative production of acetone and isopropanol by gas fermentation at industrial pilot scale.</title>
        <authorList>
            <person name="Liew F.E."/>
            <person name="Nogle R."/>
            <person name="Abdalla T."/>
            <person name="Rasor B.J."/>
            <person name="Canter C."/>
            <person name="Jensen R.O."/>
            <person name="Wang L."/>
            <person name="Strutz J."/>
            <person name="Chirania P."/>
            <person name="De Tissera S."/>
            <person name="Mueller A.P."/>
            <person name="Ruan Z."/>
            <person name="Gao A."/>
            <person name="Tran L."/>
            <person name="Engle N.L."/>
            <person name="Bromley J.C."/>
            <person name="Daniell J."/>
            <person name="Conrado R."/>
            <person name="Tschaplinski T.J."/>
            <person name="Giannone R.J."/>
            <person name="Hettich R.L."/>
            <person name="Karim A.S."/>
            <person name="Simpson S.D."/>
            <person name="Brown S.D."/>
            <person name="Leang C."/>
            <person name="Jewett M.C."/>
            <person name="Kopke M."/>
        </authorList>
    </citation>
    <scope>NUCLEOTIDE SEQUENCE</scope>
    <source>
        <strain evidence="13">DJ015</strain>
    </source>
</reference>
<comment type="caution">
    <text evidence="13">The sequence shown here is derived from an EMBL/GenBank/DDBJ whole genome shotgun (WGS) entry which is preliminary data.</text>
</comment>
<dbReference type="CDD" id="cd11386">
    <property type="entry name" value="MCP_signal"/>
    <property type="match status" value="1"/>
</dbReference>
<keyword evidence="5 10" id="KW-1133">Transmembrane helix</keyword>
<evidence type="ECO:0000259" key="11">
    <source>
        <dbReference type="PROSITE" id="PS50111"/>
    </source>
</evidence>
<dbReference type="SMART" id="SM00283">
    <property type="entry name" value="MA"/>
    <property type="match status" value="1"/>
</dbReference>
<evidence type="ECO:0000256" key="4">
    <source>
        <dbReference type="ARBA" id="ARBA00022692"/>
    </source>
</evidence>
<evidence type="ECO:0000313" key="13">
    <source>
        <dbReference type="EMBL" id="MBC2473633.1"/>
    </source>
</evidence>
<dbReference type="SMART" id="SM00304">
    <property type="entry name" value="HAMP"/>
    <property type="match status" value="2"/>
</dbReference>
<gene>
    <name evidence="13" type="ORF">HGI39_02720</name>
</gene>
<keyword evidence="7 9" id="KW-0807">Transducer</keyword>
<evidence type="ECO:0000256" key="7">
    <source>
        <dbReference type="ARBA" id="ARBA00023224"/>
    </source>
</evidence>
<dbReference type="EMBL" id="JABAGV010000004">
    <property type="protein sequence ID" value="MBC2473633.1"/>
    <property type="molecule type" value="Genomic_DNA"/>
</dbReference>
<feature type="domain" description="Methyl-accepting transducer" evidence="11">
    <location>
        <begin position="402"/>
        <end position="659"/>
    </location>
</feature>
<evidence type="ECO:0000259" key="12">
    <source>
        <dbReference type="PROSITE" id="PS50885"/>
    </source>
</evidence>
<reference evidence="13" key="1">
    <citation type="submission" date="2020-04" db="EMBL/GenBank/DDBJ databases">
        <authorList>
            <person name="Brown S."/>
        </authorList>
    </citation>
    <scope>NUCLEOTIDE SEQUENCE</scope>
    <source>
        <strain evidence="13">DJ015</strain>
    </source>
</reference>
<keyword evidence="2" id="KW-1003">Cell membrane</keyword>
<dbReference type="InterPro" id="IPR029151">
    <property type="entry name" value="Sensor-like_sf"/>
</dbReference>
<dbReference type="CDD" id="cd12912">
    <property type="entry name" value="PDC2_MCP_like"/>
    <property type="match status" value="1"/>
</dbReference>
<dbReference type="PROSITE" id="PS50885">
    <property type="entry name" value="HAMP"/>
    <property type="match status" value="1"/>
</dbReference>
<evidence type="ECO:0000256" key="6">
    <source>
        <dbReference type="ARBA" id="ARBA00023136"/>
    </source>
</evidence>
<dbReference type="Proteomes" id="UP001194098">
    <property type="component" value="Unassembled WGS sequence"/>
</dbReference>
<protein>
    <submittedName>
        <fullName evidence="13">Methyl-accepting chemotaxis protein</fullName>
    </submittedName>
</protein>
<dbReference type="Pfam" id="PF02743">
    <property type="entry name" value="dCache_1"/>
    <property type="match status" value="1"/>
</dbReference>
<dbReference type="PANTHER" id="PTHR32089:SF112">
    <property type="entry name" value="LYSOZYME-LIKE PROTEIN-RELATED"/>
    <property type="match status" value="1"/>
</dbReference>
<keyword evidence="4 10" id="KW-0812">Transmembrane</keyword>
<accession>A0AAW3W597</accession>
<dbReference type="Gene3D" id="1.10.287.950">
    <property type="entry name" value="Methyl-accepting chemotaxis protein"/>
    <property type="match status" value="1"/>
</dbReference>
<dbReference type="CDD" id="cd12914">
    <property type="entry name" value="PDC1_DGC_like"/>
    <property type="match status" value="1"/>
</dbReference>
<dbReference type="InterPro" id="IPR003660">
    <property type="entry name" value="HAMP_dom"/>
</dbReference>
<dbReference type="PANTHER" id="PTHR32089">
    <property type="entry name" value="METHYL-ACCEPTING CHEMOTAXIS PROTEIN MCPB"/>
    <property type="match status" value="1"/>
</dbReference>
<evidence type="ECO:0000256" key="8">
    <source>
        <dbReference type="ARBA" id="ARBA00029447"/>
    </source>
</evidence>
<evidence type="ECO:0000256" key="9">
    <source>
        <dbReference type="PROSITE-ProRule" id="PRU00284"/>
    </source>
</evidence>
<keyword evidence="6 10" id="KW-0472">Membrane</keyword>
<dbReference type="PROSITE" id="PS50111">
    <property type="entry name" value="CHEMOTAXIS_TRANSDUC_2"/>
    <property type="match status" value="1"/>
</dbReference>
<dbReference type="Gene3D" id="3.30.450.20">
    <property type="entry name" value="PAS domain"/>
    <property type="match status" value="1"/>
</dbReference>
<evidence type="ECO:0000313" key="14">
    <source>
        <dbReference type="Proteomes" id="UP001194098"/>
    </source>
</evidence>
<dbReference type="GO" id="GO:0006935">
    <property type="term" value="P:chemotaxis"/>
    <property type="evidence" value="ECO:0007669"/>
    <property type="project" value="UniProtKB-KW"/>
</dbReference>
<dbReference type="AlphaFoldDB" id="A0AAW3W597"/>
<dbReference type="InterPro" id="IPR004089">
    <property type="entry name" value="MCPsignal_dom"/>
</dbReference>
<evidence type="ECO:0000256" key="1">
    <source>
        <dbReference type="ARBA" id="ARBA00004651"/>
    </source>
</evidence>
<comment type="similarity">
    <text evidence="8">Belongs to the methyl-accepting chemotaxis (MCP) protein family.</text>
</comment>
<dbReference type="Gene3D" id="6.10.340.10">
    <property type="match status" value="1"/>
</dbReference>
<name>A0AAW3W597_CLOBE</name>
<evidence type="ECO:0000256" key="5">
    <source>
        <dbReference type="ARBA" id="ARBA00022989"/>
    </source>
</evidence>